<feature type="region of interest" description="Disordered" evidence="1">
    <location>
        <begin position="33"/>
        <end position="52"/>
    </location>
</feature>
<dbReference type="AlphaFoldDB" id="D5EMP2"/>
<evidence type="ECO:0000313" key="3">
    <source>
        <dbReference type="Proteomes" id="UP000000925"/>
    </source>
</evidence>
<gene>
    <name evidence="2" type="ordered locus">Caka_2265</name>
</gene>
<keyword evidence="3" id="KW-1185">Reference proteome</keyword>
<dbReference type="Proteomes" id="UP000000925">
    <property type="component" value="Chromosome"/>
</dbReference>
<dbReference type="EMBL" id="CP001998">
    <property type="protein sequence ID" value="ADE55282.1"/>
    <property type="molecule type" value="Genomic_DNA"/>
</dbReference>
<name>D5EMP2_CORAD</name>
<dbReference type="STRING" id="583355.Caka_2265"/>
<protein>
    <submittedName>
        <fullName evidence="2">Uncharacterized protein</fullName>
    </submittedName>
</protein>
<sequence length="52" mass="5870">MSCMSLLCGIVDTHRSLSEVEYRYALSEVSRHKERDDASRAFIAESEAPKPP</sequence>
<organism evidence="2 3">
    <name type="scientific">Coraliomargarita akajimensis (strain DSM 45221 / IAM 15411 / JCM 23193 / KCTC 12865 / 04OKA010-24)</name>
    <dbReference type="NCBI Taxonomy" id="583355"/>
    <lineage>
        <taxon>Bacteria</taxon>
        <taxon>Pseudomonadati</taxon>
        <taxon>Verrucomicrobiota</taxon>
        <taxon>Opitutia</taxon>
        <taxon>Puniceicoccales</taxon>
        <taxon>Coraliomargaritaceae</taxon>
        <taxon>Coraliomargarita</taxon>
    </lineage>
</organism>
<evidence type="ECO:0000256" key="1">
    <source>
        <dbReference type="SAM" id="MobiDB-lite"/>
    </source>
</evidence>
<proteinExistence type="predicted"/>
<reference evidence="2 3" key="1">
    <citation type="journal article" date="2010" name="Stand. Genomic Sci.">
        <title>Complete genome sequence of Coraliomargarita akajimensis type strain (04OKA010-24).</title>
        <authorList>
            <person name="Mavromatis K."/>
            <person name="Abt B."/>
            <person name="Brambilla E."/>
            <person name="Lapidus A."/>
            <person name="Copeland A."/>
            <person name="Deshpande S."/>
            <person name="Nolan M."/>
            <person name="Lucas S."/>
            <person name="Tice H."/>
            <person name="Cheng J.F."/>
            <person name="Han C."/>
            <person name="Detter J.C."/>
            <person name="Woyke T."/>
            <person name="Goodwin L."/>
            <person name="Pitluck S."/>
            <person name="Held B."/>
            <person name="Brettin T."/>
            <person name="Tapia R."/>
            <person name="Ivanova N."/>
            <person name="Mikhailova N."/>
            <person name="Pati A."/>
            <person name="Liolios K."/>
            <person name="Chen A."/>
            <person name="Palaniappan K."/>
            <person name="Land M."/>
            <person name="Hauser L."/>
            <person name="Chang Y.J."/>
            <person name="Jeffries C.D."/>
            <person name="Rohde M."/>
            <person name="Goker M."/>
            <person name="Bristow J."/>
            <person name="Eisen J.A."/>
            <person name="Markowitz V."/>
            <person name="Hugenholtz P."/>
            <person name="Klenk H.P."/>
            <person name="Kyrpides N.C."/>
        </authorList>
    </citation>
    <scope>NUCLEOTIDE SEQUENCE [LARGE SCALE GENOMIC DNA]</scope>
    <source>
        <strain evidence="3">DSM 45221 / IAM 15411 / JCM 23193 / KCTC 12865</strain>
    </source>
</reference>
<dbReference type="KEGG" id="caa:Caka_2265"/>
<accession>D5EMP2</accession>
<evidence type="ECO:0000313" key="2">
    <source>
        <dbReference type="EMBL" id="ADE55282.1"/>
    </source>
</evidence>
<dbReference type="HOGENOM" id="CLU_3078814_0_0_0"/>